<evidence type="ECO:0000313" key="4">
    <source>
        <dbReference type="EMBL" id="PNY81522.1"/>
    </source>
</evidence>
<gene>
    <name evidence="4" type="ORF">CVO96_09120</name>
</gene>
<name>A0A2K3UYA2_9DEIO</name>
<keyword evidence="2" id="KW-0808">Transferase</keyword>
<feature type="region of interest" description="Disordered" evidence="3">
    <location>
        <begin position="172"/>
        <end position="215"/>
    </location>
</feature>
<dbReference type="PIRSF" id="PIRSF004553">
    <property type="entry name" value="CHP00095"/>
    <property type="match status" value="1"/>
</dbReference>
<organism evidence="4 5">
    <name type="scientific">Deinococcus koreensis</name>
    <dbReference type="NCBI Taxonomy" id="2054903"/>
    <lineage>
        <taxon>Bacteria</taxon>
        <taxon>Thermotogati</taxon>
        <taxon>Deinococcota</taxon>
        <taxon>Deinococci</taxon>
        <taxon>Deinococcales</taxon>
        <taxon>Deinococcaceae</taxon>
        <taxon>Deinococcus</taxon>
    </lineage>
</organism>
<comment type="caution">
    <text evidence="4">The sequence shown here is derived from an EMBL/GenBank/DDBJ whole genome shotgun (WGS) entry which is preliminary data.</text>
</comment>
<dbReference type="Proteomes" id="UP000236379">
    <property type="component" value="Unassembled WGS sequence"/>
</dbReference>
<dbReference type="PANTHER" id="PTHR43542">
    <property type="entry name" value="METHYLTRANSFERASE"/>
    <property type="match status" value="1"/>
</dbReference>
<dbReference type="AlphaFoldDB" id="A0A2K3UYA2"/>
<dbReference type="GO" id="GO:0031167">
    <property type="term" value="P:rRNA methylation"/>
    <property type="evidence" value="ECO:0007669"/>
    <property type="project" value="InterPro"/>
</dbReference>
<dbReference type="CDD" id="cd02440">
    <property type="entry name" value="AdoMet_MTases"/>
    <property type="match status" value="1"/>
</dbReference>
<evidence type="ECO:0000256" key="3">
    <source>
        <dbReference type="SAM" id="MobiDB-lite"/>
    </source>
</evidence>
<sequence>MSLRILGGSAKGRELRVPASARPSSARIRKSLFDLLAARAPVSAFPSFLDLHGGSGAVGLEAASRGYTVTLVEKDSRAVKDLETNARSLSLRVRIVRGDSGTLLGRLGTFDLVFSDPPYEADIPALTLRVLGSGLLAPGGLLICQHPDRLRLPDVPGFGREVREYGSNTLSLYTRSPDAHSPDVHSPSVDSPDAQDGDDQPRDAGTGGQAKLSAE</sequence>
<dbReference type="Gene3D" id="3.40.50.150">
    <property type="entry name" value="Vaccinia Virus protein VP39"/>
    <property type="match status" value="1"/>
</dbReference>
<evidence type="ECO:0000313" key="5">
    <source>
        <dbReference type="Proteomes" id="UP000236379"/>
    </source>
</evidence>
<dbReference type="PANTHER" id="PTHR43542:SF1">
    <property type="entry name" value="METHYLTRANSFERASE"/>
    <property type="match status" value="1"/>
</dbReference>
<dbReference type="InterPro" id="IPR029063">
    <property type="entry name" value="SAM-dependent_MTases_sf"/>
</dbReference>
<evidence type="ECO:0000256" key="2">
    <source>
        <dbReference type="ARBA" id="ARBA00022679"/>
    </source>
</evidence>
<dbReference type="RefSeq" id="WP_103311965.1">
    <property type="nucleotide sequence ID" value="NZ_PPPD01000001.1"/>
</dbReference>
<dbReference type="InterPro" id="IPR002052">
    <property type="entry name" value="DNA_methylase_N6_adenine_CS"/>
</dbReference>
<dbReference type="SUPFAM" id="SSF53335">
    <property type="entry name" value="S-adenosyl-L-methionine-dependent methyltransferases"/>
    <property type="match status" value="1"/>
</dbReference>
<dbReference type="Pfam" id="PF03602">
    <property type="entry name" value="Cons_hypoth95"/>
    <property type="match status" value="1"/>
</dbReference>
<accession>A0A2K3UYA2</accession>
<dbReference type="OrthoDB" id="9803017at2"/>
<reference evidence="4 5" key="1">
    <citation type="submission" date="2018-01" db="EMBL/GenBank/DDBJ databases">
        <title>Deinococcus koreensis sp. nov., a radiation-resistant bacterium isolated from river water.</title>
        <authorList>
            <person name="Choi A."/>
        </authorList>
    </citation>
    <scope>NUCLEOTIDE SEQUENCE [LARGE SCALE GENOMIC DNA]</scope>
    <source>
        <strain evidence="4 5">SJW1-2</strain>
    </source>
</reference>
<keyword evidence="1 4" id="KW-0489">Methyltransferase</keyword>
<protein>
    <submittedName>
        <fullName evidence="4">N-6 DNA methylase</fullName>
    </submittedName>
</protein>
<dbReference type="GO" id="GO:0003676">
    <property type="term" value="F:nucleic acid binding"/>
    <property type="evidence" value="ECO:0007669"/>
    <property type="project" value="InterPro"/>
</dbReference>
<evidence type="ECO:0000256" key="1">
    <source>
        <dbReference type="ARBA" id="ARBA00022603"/>
    </source>
</evidence>
<dbReference type="EMBL" id="PPPD01000001">
    <property type="protein sequence ID" value="PNY81522.1"/>
    <property type="molecule type" value="Genomic_DNA"/>
</dbReference>
<keyword evidence="5" id="KW-1185">Reference proteome</keyword>
<proteinExistence type="predicted"/>
<dbReference type="GO" id="GO:0008168">
    <property type="term" value="F:methyltransferase activity"/>
    <property type="evidence" value="ECO:0007669"/>
    <property type="project" value="UniProtKB-KW"/>
</dbReference>
<dbReference type="InterPro" id="IPR004398">
    <property type="entry name" value="RNA_MeTrfase_RsmD"/>
</dbReference>
<dbReference type="PROSITE" id="PS00092">
    <property type="entry name" value="N6_MTASE"/>
    <property type="match status" value="1"/>
</dbReference>